<evidence type="ECO:0000256" key="3">
    <source>
        <dbReference type="ARBA" id="ARBA00022692"/>
    </source>
</evidence>
<keyword evidence="3 7" id="KW-0812">Transmembrane</keyword>
<feature type="transmembrane region" description="Helical" evidence="7">
    <location>
        <begin position="148"/>
        <end position="179"/>
    </location>
</feature>
<proteinExistence type="predicted"/>
<evidence type="ECO:0000313" key="8">
    <source>
        <dbReference type="EMBL" id="MCE8052858.1"/>
    </source>
</evidence>
<dbReference type="PANTHER" id="PTHR30213:SF0">
    <property type="entry name" value="UPF0761 MEMBRANE PROTEIN YIHY"/>
    <property type="match status" value="1"/>
</dbReference>
<keyword evidence="2" id="KW-1003">Cell membrane</keyword>
<feature type="transmembrane region" description="Helical" evidence="7">
    <location>
        <begin position="257"/>
        <end position="281"/>
    </location>
</feature>
<dbReference type="InterPro" id="IPR017039">
    <property type="entry name" value="Virul_fac_BrkB"/>
</dbReference>
<dbReference type="Pfam" id="PF03631">
    <property type="entry name" value="Virul_fac_BrkB"/>
    <property type="match status" value="1"/>
</dbReference>
<accession>A0AAW4YX55</accession>
<sequence length="330" mass="36176">MAKELRGRKAGKPNQIPAPGWLDVTWRVKEQLADDHVNMLAAGIAFYSLLSLFPAMAAVISLWALAFDPVELAEQIAELSRFMPPGGARLITEQAEEVGANTDTGLSLAALFGLAVAMFVASKGVRGLLVGLNVVYGEEERRGFVHRMLVVATLTIGLIVISLGAIGVVALFPLVVGWLALEGPVVTLINWLRWPALLLLMMFVIAVLYRFGPYRRSPRWEWVSVGTVVATLLWLLGSGGLSLYVSQFANMDELYGSLGAVVILMLWFWLSSFVVLLGAEINAEMERQTKRDTTVGEPRPMGQRGAYAADTLGPKRPWQRNKRQQGEQGE</sequence>
<feature type="transmembrane region" description="Helical" evidence="7">
    <location>
        <begin position="223"/>
        <end position="245"/>
    </location>
</feature>
<dbReference type="EMBL" id="JABFTS010000007">
    <property type="protein sequence ID" value="MCE8052858.1"/>
    <property type="molecule type" value="Genomic_DNA"/>
</dbReference>
<dbReference type="AlphaFoldDB" id="A0AAW4YX55"/>
<organism evidence="8 9">
    <name type="scientific">Billgrantia desiderata</name>
    <dbReference type="NCBI Taxonomy" id="52021"/>
    <lineage>
        <taxon>Bacteria</taxon>
        <taxon>Pseudomonadati</taxon>
        <taxon>Pseudomonadota</taxon>
        <taxon>Gammaproteobacteria</taxon>
        <taxon>Oceanospirillales</taxon>
        <taxon>Halomonadaceae</taxon>
        <taxon>Billgrantia</taxon>
    </lineage>
</organism>
<dbReference type="PANTHER" id="PTHR30213">
    <property type="entry name" value="INNER MEMBRANE PROTEIN YHJD"/>
    <property type="match status" value="1"/>
</dbReference>
<keyword evidence="4 7" id="KW-1133">Transmembrane helix</keyword>
<evidence type="ECO:0000256" key="2">
    <source>
        <dbReference type="ARBA" id="ARBA00022475"/>
    </source>
</evidence>
<dbReference type="NCBIfam" id="TIGR00765">
    <property type="entry name" value="yihY_not_rbn"/>
    <property type="match status" value="1"/>
</dbReference>
<dbReference type="Proteomes" id="UP001320178">
    <property type="component" value="Unassembled WGS sequence"/>
</dbReference>
<evidence type="ECO:0000256" key="5">
    <source>
        <dbReference type="ARBA" id="ARBA00023136"/>
    </source>
</evidence>
<protein>
    <submittedName>
        <fullName evidence="8">YihY/virulence factor BrkB family protein</fullName>
    </submittedName>
</protein>
<comment type="subcellular location">
    <subcellularLocation>
        <location evidence="1">Cell membrane</location>
        <topology evidence="1">Multi-pass membrane protein</topology>
    </subcellularLocation>
</comment>
<dbReference type="GO" id="GO:0005886">
    <property type="term" value="C:plasma membrane"/>
    <property type="evidence" value="ECO:0007669"/>
    <property type="project" value="UniProtKB-SubCell"/>
</dbReference>
<feature type="region of interest" description="Disordered" evidence="6">
    <location>
        <begin position="289"/>
        <end position="330"/>
    </location>
</feature>
<comment type="caution">
    <text evidence="8">The sequence shown here is derived from an EMBL/GenBank/DDBJ whole genome shotgun (WGS) entry which is preliminary data.</text>
</comment>
<reference evidence="8" key="1">
    <citation type="submission" date="2020-05" db="EMBL/GenBank/DDBJ databases">
        <authorList>
            <person name="Wang L."/>
            <person name="Shao Z."/>
        </authorList>
    </citation>
    <scope>NUCLEOTIDE SEQUENCE</scope>
    <source>
        <strain evidence="8">MCCC 1A05776</strain>
    </source>
</reference>
<feature type="transmembrane region" description="Helical" evidence="7">
    <location>
        <begin position="37"/>
        <end position="65"/>
    </location>
</feature>
<evidence type="ECO:0000256" key="1">
    <source>
        <dbReference type="ARBA" id="ARBA00004651"/>
    </source>
</evidence>
<keyword evidence="5 7" id="KW-0472">Membrane</keyword>
<evidence type="ECO:0000256" key="6">
    <source>
        <dbReference type="SAM" id="MobiDB-lite"/>
    </source>
</evidence>
<evidence type="ECO:0000313" key="9">
    <source>
        <dbReference type="Proteomes" id="UP001320178"/>
    </source>
</evidence>
<gene>
    <name evidence="8" type="ORF">HOP61_16315</name>
</gene>
<dbReference type="RefSeq" id="WP_086511567.1">
    <property type="nucleotide sequence ID" value="NZ_FNVC01000030.1"/>
</dbReference>
<reference evidence="8" key="2">
    <citation type="journal article" date="2021" name="Front. Microbiol.">
        <title>Aerobic Denitrification and Heterotrophic Sulfur Oxidation in the Genus Halomonas Revealed by Six Novel Species Characterizations and Genome-Based Analysis.</title>
        <authorList>
            <person name="Wang L."/>
            <person name="Shao Z."/>
        </authorList>
    </citation>
    <scope>NUCLEOTIDE SEQUENCE</scope>
    <source>
        <strain evidence="8">MCCC 1A05776</strain>
    </source>
</reference>
<feature type="transmembrane region" description="Helical" evidence="7">
    <location>
        <begin position="108"/>
        <end position="136"/>
    </location>
</feature>
<dbReference type="PIRSF" id="PIRSF035875">
    <property type="entry name" value="RNase_BN"/>
    <property type="match status" value="1"/>
</dbReference>
<evidence type="ECO:0000256" key="7">
    <source>
        <dbReference type="SAM" id="Phobius"/>
    </source>
</evidence>
<evidence type="ECO:0000256" key="4">
    <source>
        <dbReference type="ARBA" id="ARBA00022989"/>
    </source>
</evidence>
<feature type="transmembrane region" description="Helical" evidence="7">
    <location>
        <begin position="191"/>
        <end position="211"/>
    </location>
</feature>
<name>A0AAW4YX55_9GAMM</name>